<evidence type="ECO:0000256" key="1">
    <source>
        <dbReference type="SAM" id="MobiDB-lite"/>
    </source>
</evidence>
<dbReference type="Proteomes" id="UP000004318">
    <property type="component" value="Unassembled WGS sequence"/>
</dbReference>
<evidence type="ECO:0000313" key="2">
    <source>
        <dbReference type="EMBL" id="EAQ02748.1"/>
    </source>
</evidence>
<feature type="region of interest" description="Disordered" evidence="1">
    <location>
        <begin position="1"/>
        <end position="71"/>
    </location>
</feature>
<protein>
    <submittedName>
        <fullName evidence="2">Uncharacterized protein</fullName>
    </submittedName>
</protein>
<reference evidence="2 3" key="1">
    <citation type="journal article" date="2010" name="J. Bacteriol.">
        <title>Genome sequences of Oceanicola granulosus HTCC2516(T) and Oceanicola batsensis HTCC2597(TDelta).</title>
        <authorList>
            <person name="Thrash J.C."/>
            <person name="Cho J.C."/>
            <person name="Vergin K.L."/>
            <person name="Giovannoni S.J."/>
        </authorList>
    </citation>
    <scope>NUCLEOTIDE SEQUENCE [LARGE SCALE GENOMIC DNA]</scope>
    <source>
        <strain evidence="3">ATCC BAA-863 / DSM 15984 / KCTC 12145 / HTCC2597</strain>
    </source>
</reference>
<comment type="caution">
    <text evidence="2">The sequence shown here is derived from an EMBL/GenBank/DDBJ whole genome shotgun (WGS) entry which is preliminary data.</text>
</comment>
<dbReference type="EMBL" id="AAMO01000006">
    <property type="protein sequence ID" value="EAQ02748.1"/>
    <property type="molecule type" value="Genomic_DNA"/>
</dbReference>
<accession>A3TYT0</accession>
<proteinExistence type="predicted"/>
<dbReference type="STRING" id="252305.OB2597_15240"/>
<organism evidence="2 3">
    <name type="scientific">Pseudooceanicola batsensis (strain ATCC BAA-863 / DSM 15984 / KCTC 12145 / HTCC2597)</name>
    <name type="common">Oceanicola batsensis</name>
    <dbReference type="NCBI Taxonomy" id="252305"/>
    <lineage>
        <taxon>Bacteria</taxon>
        <taxon>Pseudomonadati</taxon>
        <taxon>Pseudomonadota</taxon>
        <taxon>Alphaproteobacteria</taxon>
        <taxon>Rhodobacterales</taxon>
        <taxon>Paracoccaceae</taxon>
        <taxon>Pseudooceanicola</taxon>
    </lineage>
</organism>
<gene>
    <name evidence="2" type="ORF">OB2597_15240</name>
</gene>
<dbReference type="HOGENOM" id="CLU_2736056_0_0_5"/>
<keyword evidence="3" id="KW-1185">Reference proteome</keyword>
<feature type="compositionally biased region" description="Basic and acidic residues" evidence="1">
    <location>
        <begin position="58"/>
        <end position="71"/>
    </location>
</feature>
<name>A3TYT0_PSEBH</name>
<sequence>MIHLATSPAPRTVILGPDPRISGRLARGGWNDPPMPFAGDGGVGGMPARAATCGSREAGADDRGRNREGRL</sequence>
<evidence type="ECO:0000313" key="3">
    <source>
        <dbReference type="Proteomes" id="UP000004318"/>
    </source>
</evidence>
<dbReference type="AlphaFoldDB" id="A3TYT0"/>